<comment type="caution">
    <text evidence="2">The sequence shown here is derived from an EMBL/GenBank/DDBJ whole genome shotgun (WGS) entry which is preliminary data.</text>
</comment>
<dbReference type="AlphaFoldDB" id="A0A6I3KHM5"/>
<dbReference type="InterPro" id="IPR008869">
    <property type="entry name" value="MlaC/ttg2D"/>
</dbReference>
<dbReference type="Gene3D" id="3.10.450.710">
    <property type="entry name" value="Tgt2/MlaC"/>
    <property type="match status" value="1"/>
</dbReference>
<dbReference type="Proteomes" id="UP000440694">
    <property type="component" value="Unassembled WGS sequence"/>
</dbReference>
<accession>A0A6I3KHM5</accession>
<protein>
    <submittedName>
        <fullName evidence="2">Toluene tolerance protein</fullName>
    </submittedName>
</protein>
<reference evidence="2 3" key="1">
    <citation type="submission" date="2019-11" db="EMBL/GenBank/DDBJ databases">
        <title>Identification of a novel strain.</title>
        <authorList>
            <person name="Xu Q."/>
            <person name="Wang G."/>
        </authorList>
    </citation>
    <scope>NUCLEOTIDE SEQUENCE [LARGE SCALE GENOMIC DNA]</scope>
    <source>
        <strain evidence="3">xq</strain>
    </source>
</reference>
<organism evidence="2 3">
    <name type="scientific">Hyphomicrobium album</name>
    <dbReference type="NCBI Taxonomy" id="2665159"/>
    <lineage>
        <taxon>Bacteria</taxon>
        <taxon>Pseudomonadati</taxon>
        <taxon>Pseudomonadota</taxon>
        <taxon>Alphaproteobacteria</taxon>
        <taxon>Hyphomicrobiales</taxon>
        <taxon>Hyphomicrobiaceae</taxon>
        <taxon>Hyphomicrobium</taxon>
    </lineage>
</organism>
<proteinExistence type="predicted"/>
<evidence type="ECO:0000256" key="1">
    <source>
        <dbReference type="SAM" id="MobiDB-lite"/>
    </source>
</evidence>
<sequence length="199" mass="21260">MAAMAQAAPPAPPTATATLPAAPPAAATEAAPVVRKESPAGFMKRVGNELLAASRSGSVGQFAMVLNSNADVPSIGISALGEYARSLPKTDRPIYYNGMINFIARYASKEAPKYPVARFIVTAQSKEDARGTYVDSRITLASGDGYDVRWLIVKRGNTYKVRDAQVIGFWMTSFLDNLFQSFISDNGGNPKALVVALNR</sequence>
<name>A0A6I3KHM5_9HYPH</name>
<dbReference type="EMBL" id="WMBQ01000001">
    <property type="protein sequence ID" value="MTD93197.1"/>
    <property type="molecule type" value="Genomic_DNA"/>
</dbReference>
<dbReference type="InterPro" id="IPR042245">
    <property type="entry name" value="Tgt2/MlaC_sf"/>
</dbReference>
<evidence type="ECO:0000313" key="3">
    <source>
        <dbReference type="Proteomes" id="UP000440694"/>
    </source>
</evidence>
<evidence type="ECO:0000313" key="2">
    <source>
        <dbReference type="EMBL" id="MTD93197.1"/>
    </source>
</evidence>
<feature type="region of interest" description="Disordered" evidence="1">
    <location>
        <begin position="1"/>
        <end position="22"/>
    </location>
</feature>
<gene>
    <name evidence="2" type="ORF">GIW81_02480</name>
</gene>
<dbReference type="Pfam" id="PF05494">
    <property type="entry name" value="MlaC"/>
    <property type="match status" value="1"/>
</dbReference>
<keyword evidence="3" id="KW-1185">Reference proteome</keyword>